<dbReference type="EMBL" id="MU154528">
    <property type="protein sequence ID" value="KAF9500200.1"/>
    <property type="molecule type" value="Genomic_DNA"/>
</dbReference>
<evidence type="ECO:0000313" key="2">
    <source>
        <dbReference type="EMBL" id="KAF9500200.1"/>
    </source>
</evidence>
<dbReference type="Proteomes" id="UP000807025">
    <property type="component" value="Unassembled WGS sequence"/>
</dbReference>
<keyword evidence="3" id="KW-1185">Reference proteome</keyword>
<comment type="caution">
    <text evidence="2">The sequence shown here is derived from an EMBL/GenBank/DDBJ whole genome shotgun (WGS) entry which is preliminary data.</text>
</comment>
<dbReference type="OrthoDB" id="10590867at2759"/>
<protein>
    <submittedName>
        <fullName evidence="2">Uncharacterized protein</fullName>
    </submittedName>
</protein>
<sequence>MSSPYSGTALFAFPTTTFTSMSASPQTRRNRFAPSRHYSPRAPPQSASRTSNKLQDALLGATWKGHMLSSSLGDASQERTR</sequence>
<accession>A0A9P6DK36</accession>
<organism evidence="2 3">
    <name type="scientific">Pleurotus eryngii</name>
    <name type="common">Boletus of the steppes</name>
    <dbReference type="NCBI Taxonomy" id="5323"/>
    <lineage>
        <taxon>Eukaryota</taxon>
        <taxon>Fungi</taxon>
        <taxon>Dikarya</taxon>
        <taxon>Basidiomycota</taxon>
        <taxon>Agaricomycotina</taxon>
        <taxon>Agaricomycetes</taxon>
        <taxon>Agaricomycetidae</taxon>
        <taxon>Agaricales</taxon>
        <taxon>Pleurotineae</taxon>
        <taxon>Pleurotaceae</taxon>
        <taxon>Pleurotus</taxon>
    </lineage>
</organism>
<reference evidence="2" key="1">
    <citation type="submission" date="2020-11" db="EMBL/GenBank/DDBJ databases">
        <authorList>
            <consortium name="DOE Joint Genome Institute"/>
            <person name="Ahrendt S."/>
            <person name="Riley R."/>
            <person name="Andreopoulos W."/>
            <person name="Labutti K."/>
            <person name="Pangilinan J."/>
            <person name="Ruiz-Duenas F.J."/>
            <person name="Barrasa J.M."/>
            <person name="Sanchez-Garcia M."/>
            <person name="Camarero S."/>
            <person name="Miyauchi S."/>
            <person name="Serrano A."/>
            <person name="Linde D."/>
            <person name="Babiker R."/>
            <person name="Drula E."/>
            <person name="Ayuso-Fernandez I."/>
            <person name="Pacheco R."/>
            <person name="Padilla G."/>
            <person name="Ferreira P."/>
            <person name="Barriuso J."/>
            <person name="Kellner H."/>
            <person name="Castanera R."/>
            <person name="Alfaro M."/>
            <person name="Ramirez L."/>
            <person name="Pisabarro A.G."/>
            <person name="Kuo A."/>
            <person name="Tritt A."/>
            <person name="Lipzen A."/>
            <person name="He G."/>
            <person name="Yan M."/>
            <person name="Ng V."/>
            <person name="Cullen D."/>
            <person name="Martin F."/>
            <person name="Rosso M.-N."/>
            <person name="Henrissat B."/>
            <person name="Hibbett D."/>
            <person name="Martinez A.T."/>
            <person name="Grigoriev I.V."/>
        </authorList>
    </citation>
    <scope>NUCLEOTIDE SEQUENCE</scope>
    <source>
        <strain evidence="2">ATCC 90797</strain>
    </source>
</reference>
<feature type="region of interest" description="Disordered" evidence="1">
    <location>
        <begin position="20"/>
        <end position="52"/>
    </location>
</feature>
<evidence type="ECO:0000256" key="1">
    <source>
        <dbReference type="SAM" id="MobiDB-lite"/>
    </source>
</evidence>
<gene>
    <name evidence="2" type="ORF">BDN71DRAFT_1440784</name>
</gene>
<proteinExistence type="predicted"/>
<evidence type="ECO:0000313" key="3">
    <source>
        <dbReference type="Proteomes" id="UP000807025"/>
    </source>
</evidence>
<name>A0A9P6DK36_PLEER</name>
<dbReference type="AlphaFoldDB" id="A0A9P6DK36"/>